<feature type="region of interest" description="Disordered" evidence="1">
    <location>
        <begin position="172"/>
        <end position="195"/>
    </location>
</feature>
<name>A0A6A5YTF6_9PLEO</name>
<keyword evidence="3" id="KW-1185">Reference proteome</keyword>
<protein>
    <submittedName>
        <fullName evidence="2">Uncharacterized protein</fullName>
    </submittedName>
</protein>
<evidence type="ECO:0000256" key="1">
    <source>
        <dbReference type="SAM" id="MobiDB-lite"/>
    </source>
</evidence>
<dbReference type="AlphaFoldDB" id="A0A6A5YTF6"/>
<feature type="compositionally biased region" description="Polar residues" evidence="1">
    <location>
        <begin position="172"/>
        <end position="183"/>
    </location>
</feature>
<evidence type="ECO:0000313" key="3">
    <source>
        <dbReference type="Proteomes" id="UP000799770"/>
    </source>
</evidence>
<dbReference type="Proteomes" id="UP000799770">
    <property type="component" value="Unassembled WGS sequence"/>
</dbReference>
<reference evidence="2" key="1">
    <citation type="journal article" date="2020" name="Stud. Mycol.">
        <title>101 Dothideomycetes genomes: a test case for predicting lifestyles and emergence of pathogens.</title>
        <authorList>
            <person name="Haridas S."/>
            <person name="Albert R."/>
            <person name="Binder M."/>
            <person name="Bloem J."/>
            <person name="Labutti K."/>
            <person name="Salamov A."/>
            <person name="Andreopoulos B."/>
            <person name="Baker S."/>
            <person name="Barry K."/>
            <person name="Bills G."/>
            <person name="Bluhm B."/>
            <person name="Cannon C."/>
            <person name="Castanera R."/>
            <person name="Culley D."/>
            <person name="Daum C."/>
            <person name="Ezra D."/>
            <person name="Gonzalez J."/>
            <person name="Henrissat B."/>
            <person name="Kuo A."/>
            <person name="Liang C."/>
            <person name="Lipzen A."/>
            <person name="Lutzoni F."/>
            <person name="Magnuson J."/>
            <person name="Mondo S."/>
            <person name="Nolan M."/>
            <person name="Ohm R."/>
            <person name="Pangilinan J."/>
            <person name="Park H.-J."/>
            <person name="Ramirez L."/>
            <person name="Alfaro M."/>
            <person name="Sun H."/>
            <person name="Tritt A."/>
            <person name="Yoshinaga Y."/>
            <person name="Zwiers L.-H."/>
            <person name="Turgeon B."/>
            <person name="Goodwin S."/>
            <person name="Spatafora J."/>
            <person name="Crous P."/>
            <person name="Grigoriev I."/>
        </authorList>
    </citation>
    <scope>NUCLEOTIDE SEQUENCE</scope>
    <source>
        <strain evidence="2">CBS 627.86</strain>
    </source>
</reference>
<gene>
    <name evidence="2" type="ORF">BDV96DRAFT_650911</name>
</gene>
<accession>A0A6A5YTF6</accession>
<evidence type="ECO:0000313" key="2">
    <source>
        <dbReference type="EMBL" id="KAF2110263.1"/>
    </source>
</evidence>
<proteinExistence type="predicted"/>
<organism evidence="2 3">
    <name type="scientific">Lophiotrema nucula</name>
    <dbReference type="NCBI Taxonomy" id="690887"/>
    <lineage>
        <taxon>Eukaryota</taxon>
        <taxon>Fungi</taxon>
        <taxon>Dikarya</taxon>
        <taxon>Ascomycota</taxon>
        <taxon>Pezizomycotina</taxon>
        <taxon>Dothideomycetes</taxon>
        <taxon>Pleosporomycetidae</taxon>
        <taxon>Pleosporales</taxon>
        <taxon>Lophiotremataceae</taxon>
        <taxon>Lophiotrema</taxon>
    </lineage>
</organism>
<dbReference type="EMBL" id="ML977338">
    <property type="protein sequence ID" value="KAF2110263.1"/>
    <property type="molecule type" value="Genomic_DNA"/>
</dbReference>
<sequence>MFQAFIAEQRRMNQAEYCKNCYDLLHKLQDERHIVTFQGKARTVCQHCKNQSSVFGESFWEFPTFPPLEKVMSMPIDLKFTDGQEERFVKRCDNREFQYCGYMAKQLCKAVDLPDGCRKSYICVRACTNREPSKGPTDTTNVGVSPTTGGLAKAWEAPQVSGEDAEIAQAEWSGTANVSQNSKDMIKEGANDEVP</sequence>
<feature type="compositionally biased region" description="Basic and acidic residues" evidence="1">
    <location>
        <begin position="184"/>
        <end position="195"/>
    </location>
</feature>